<feature type="region of interest" description="Disordered" evidence="1">
    <location>
        <begin position="1"/>
        <end position="27"/>
    </location>
</feature>
<dbReference type="OrthoDB" id="5124197at2"/>
<dbReference type="AlphaFoldDB" id="A0A2S2BX55"/>
<sequence>MSSRSRSIAGHIGNAVKRDPSADTTPLRRDLAASRIQDVVEAILADAPPLTPEQVDRLAAILRGGA</sequence>
<protein>
    <submittedName>
        <fullName evidence="2">Uncharacterized protein</fullName>
    </submittedName>
</protein>
<dbReference type="EMBL" id="CP021354">
    <property type="protein sequence ID" value="AWK73173.1"/>
    <property type="molecule type" value="Genomic_DNA"/>
</dbReference>
<dbReference type="KEGG" id="roz:CBI38_18025"/>
<feature type="compositionally biased region" description="Basic and acidic residues" evidence="1">
    <location>
        <begin position="16"/>
        <end position="27"/>
    </location>
</feature>
<proteinExistence type="predicted"/>
<name>A0A2S2BX55_9NOCA</name>
<evidence type="ECO:0000256" key="1">
    <source>
        <dbReference type="SAM" id="MobiDB-lite"/>
    </source>
</evidence>
<accession>A0A2S2BX55</accession>
<keyword evidence="3" id="KW-1185">Reference proteome</keyword>
<gene>
    <name evidence="2" type="ORF">CBI38_18025</name>
</gene>
<evidence type="ECO:0000313" key="3">
    <source>
        <dbReference type="Proteomes" id="UP000245711"/>
    </source>
</evidence>
<reference evidence="2 3" key="1">
    <citation type="submission" date="2017-05" db="EMBL/GenBank/DDBJ databases">
        <title>Isolation of Rhodococcus sp. S2-17 biodegrading of BP-3.</title>
        <authorList>
            <person name="Lee Y."/>
            <person name="Kim K.H."/>
            <person name="Chun B.H."/>
            <person name="Jung H.S."/>
            <person name="Jeon C.O."/>
        </authorList>
    </citation>
    <scope>NUCLEOTIDE SEQUENCE [LARGE SCALE GENOMIC DNA]</scope>
    <source>
        <strain evidence="2 3">S2-17</strain>
    </source>
</reference>
<organism evidence="2 3">
    <name type="scientific">Rhodococcus oxybenzonivorans</name>
    <dbReference type="NCBI Taxonomy" id="1990687"/>
    <lineage>
        <taxon>Bacteria</taxon>
        <taxon>Bacillati</taxon>
        <taxon>Actinomycetota</taxon>
        <taxon>Actinomycetes</taxon>
        <taxon>Mycobacteriales</taxon>
        <taxon>Nocardiaceae</taxon>
        <taxon>Rhodococcus</taxon>
    </lineage>
</organism>
<dbReference type="Proteomes" id="UP000245711">
    <property type="component" value="Chromosome"/>
</dbReference>
<evidence type="ECO:0000313" key="2">
    <source>
        <dbReference type="EMBL" id="AWK73173.1"/>
    </source>
</evidence>